<dbReference type="Gene3D" id="1.10.287.950">
    <property type="entry name" value="Methyl-accepting chemotaxis protein"/>
    <property type="match status" value="1"/>
</dbReference>
<dbReference type="RefSeq" id="WP_086436635.1">
    <property type="nucleotide sequence ID" value="NZ_FXWG01000001.1"/>
</dbReference>
<dbReference type="InterPro" id="IPR004089">
    <property type="entry name" value="MCPsignal_dom"/>
</dbReference>
<sequence>MTESSGTISGFGGWLSRKSINQRLGIQATASIILSLILVSVLIGSSYMSQSMLERDDFLSEQALSSALLEKDFASLERDVFRYALLRNDATREDFEGNVADMRQAIADTRSRVEESEVALLTDVSSLTETYVATVTDVVSEGATGAAGAGRIMEAGDKVDAAIEAIRDPVIAKAEEHAALQVSSSKQVIWITIVIALLLGLISFILARSIRDAIASELGSISGAIGQILNGNYDVVIDHADRGDDVGELARGAVQLRNTSAEKRQADIDMADMAAQLGECLKKMARGDLTVELGELSESYVGLRNDFNTATQQLLQTMIGVAETAHTIRTGSSEISQASDDLASRTESHASGLARTTEAVDQITAMVSETASGAAQARKDVSDAMTEAKLGSEVITTAVAAMSEIEQSTAQIEEIISVIDNIAFQTNLLALNAGVEAARAGAAGSGFAVVATEVRALAQRSADAAKDIKTLIERSSGQVSAGADMVRKTGDAFDRIVNKIEVATSLVETISAKTEEQSASLQEANKAMSGMDLVTQQNAAMVEESNAAARNLATEADNLAAIVSGFVLGKGEGGDSKWRPQRPASRPALPPAARSAQPQSVGNLALAADDWSEF</sequence>
<keyword evidence="1" id="KW-0145">Chemotaxis</keyword>
<dbReference type="AlphaFoldDB" id="A0A1Y6EQB4"/>
<dbReference type="Pfam" id="PF00015">
    <property type="entry name" value="MCPsignal"/>
    <property type="match status" value="1"/>
</dbReference>
<evidence type="ECO:0000256" key="4">
    <source>
        <dbReference type="SAM" id="MobiDB-lite"/>
    </source>
</evidence>
<dbReference type="EMBL" id="FXWG01000001">
    <property type="protein sequence ID" value="SMQ62702.1"/>
    <property type="molecule type" value="Genomic_DNA"/>
</dbReference>
<keyword evidence="3" id="KW-0807">Transducer</keyword>
<gene>
    <name evidence="7" type="ORF">SAMN06297468_0741</name>
</gene>
<accession>A0A1Y6EQB4</accession>
<evidence type="ECO:0000313" key="8">
    <source>
        <dbReference type="Proteomes" id="UP000194420"/>
    </source>
</evidence>
<dbReference type="GO" id="GO:0004888">
    <property type="term" value="F:transmembrane signaling receptor activity"/>
    <property type="evidence" value="ECO:0007669"/>
    <property type="project" value="InterPro"/>
</dbReference>
<feature type="transmembrane region" description="Helical" evidence="5">
    <location>
        <begin position="188"/>
        <end position="207"/>
    </location>
</feature>
<dbReference type="PRINTS" id="PR00260">
    <property type="entry name" value="CHEMTRNSDUCR"/>
</dbReference>
<dbReference type="GO" id="GO:0007165">
    <property type="term" value="P:signal transduction"/>
    <property type="evidence" value="ECO:0007669"/>
    <property type="project" value="UniProtKB-KW"/>
</dbReference>
<feature type="transmembrane region" description="Helical" evidence="5">
    <location>
        <begin position="24"/>
        <end position="45"/>
    </location>
</feature>
<evidence type="ECO:0000256" key="3">
    <source>
        <dbReference type="PROSITE-ProRule" id="PRU00284"/>
    </source>
</evidence>
<dbReference type="Gene3D" id="6.10.340.10">
    <property type="match status" value="1"/>
</dbReference>
<dbReference type="Proteomes" id="UP000194420">
    <property type="component" value="Unassembled WGS sequence"/>
</dbReference>
<dbReference type="SUPFAM" id="SSF58104">
    <property type="entry name" value="Methyl-accepting chemotaxis protein (MCP) signaling domain"/>
    <property type="match status" value="1"/>
</dbReference>
<keyword evidence="8" id="KW-1185">Reference proteome</keyword>
<dbReference type="OrthoDB" id="5292010at2"/>
<dbReference type="PROSITE" id="PS50111">
    <property type="entry name" value="CHEMOTAXIS_TRANSDUC_2"/>
    <property type="match status" value="1"/>
</dbReference>
<proteinExistence type="inferred from homology"/>
<evidence type="ECO:0000256" key="2">
    <source>
        <dbReference type="ARBA" id="ARBA00029447"/>
    </source>
</evidence>
<evidence type="ECO:0000259" key="6">
    <source>
        <dbReference type="PROSITE" id="PS50111"/>
    </source>
</evidence>
<dbReference type="InterPro" id="IPR051310">
    <property type="entry name" value="MCP_chemotaxis"/>
</dbReference>
<keyword evidence="5" id="KW-1133">Transmembrane helix</keyword>
<evidence type="ECO:0000256" key="5">
    <source>
        <dbReference type="SAM" id="Phobius"/>
    </source>
</evidence>
<dbReference type="InterPro" id="IPR004090">
    <property type="entry name" value="Chemotax_Me-accpt_rcpt"/>
</dbReference>
<name>A0A1Y6EQB4_9SPHN</name>
<dbReference type="PANTHER" id="PTHR43531">
    <property type="entry name" value="PROTEIN ICFG"/>
    <property type="match status" value="1"/>
</dbReference>
<dbReference type="PANTHER" id="PTHR43531:SF11">
    <property type="entry name" value="METHYL-ACCEPTING CHEMOTAXIS PROTEIN 3"/>
    <property type="match status" value="1"/>
</dbReference>
<keyword evidence="5" id="KW-0472">Membrane</keyword>
<evidence type="ECO:0000313" key="7">
    <source>
        <dbReference type="EMBL" id="SMQ62702.1"/>
    </source>
</evidence>
<dbReference type="GO" id="GO:0006935">
    <property type="term" value="P:chemotaxis"/>
    <property type="evidence" value="ECO:0007669"/>
    <property type="project" value="UniProtKB-KW"/>
</dbReference>
<protein>
    <submittedName>
        <fullName evidence="7">Methyl-accepting chemotaxis protein</fullName>
    </submittedName>
</protein>
<evidence type="ECO:0000256" key="1">
    <source>
        <dbReference type="ARBA" id="ARBA00022500"/>
    </source>
</evidence>
<dbReference type="GO" id="GO:0016020">
    <property type="term" value="C:membrane"/>
    <property type="evidence" value="ECO:0007669"/>
    <property type="project" value="InterPro"/>
</dbReference>
<comment type="similarity">
    <text evidence="2">Belongs to the methyl-accepting chemotaxis (MCP) protein family.</text>
</comment>
<feature type="region of interest" description="Disordered" evidence="4">
    <location>
        <begin position="572"/>
        <end position="614"/>
    </location>
</feature>
<reference evidence="8" key="1">
    <citation type="submission" date="2017-04" db="EMBL/GenBank/DDBJ databases">
        <authorList>
            <person name="Varghese N."/>
            <person name="Submissions S."/>
        </authorList>
    </citation>
    <scope>NUCLEOTIDE SEQUENCE [LARGE SCALE GENOMIC DNA]</scope>
</reference>
<keyword evidence="5" id="KW-0812">Transmembrane</keyword>
<organism evidence="7 8">
    <name type="scientific">Altererythrobacter xiamenensis</name>
    <dbReference type="NCBI Taxonomy" id="1316679"/>
    <lineage>
        <taxon>Bacteria</taxon>
        <taxon>Pseudomonadati</taxon>
        <taxon>Pseudomonadota</taxon>
        <taxon>Alphaproteobacteria</taxon>
        <taxon>Sphingomonadales</taxon>
        <taxon>Erythrobacteraceae</taxon>
        <taxon>Altererythrobacter</taxon>
    </lineage>
</organism>
<feature type="compositionally biased region" description="Low complexity" evidence="4">
    <location>
        <begin position="581"/>
        <end position="600"/>
    </location>
</feature>
<dbReference type="SMART" id="SM00283">
    <property type="entry name" value="MA"/>
    <property type="match status" value="1"/>
</dbReference>
<feature type="domain" description="Methyl-accepting transducer" evidence="6">
    <location>
        <begin position="324"/>
        <end position="553"/>
    </location>
</feature>